<evidence type="ECO:0000256" key="3">
    <source>
        <dbReference type="ARBA" id="ARBA00022692"/>
    </source>
</evidence>
<feature type="transmembrane region" description="Helical" evidence="20">
    <location>
        <begin position="150"/>
        <end position="172"/>
    </location>
</feature>
<reference evidence="22 23" key="1">
    <citation type="submission" date="2018-10" db="EMBL/GenBank/DDBJ databases">
        <title>Genome assembly for a Yunnan-Guizhou Plateau 3E fish, Anabarilius grahami (Regan), and its evolutionary and genetic applications.</title>
        <authorList>
            <person name="Jiang W."/>
        </authorList>
    </citation>
    <scope>NUCLEOTIDE SEQUENCE [LARGE SCALE GENOMIC DNA]</scope>
    <source>
        <strain evidence="22">AG-KIZ</strain>
        <tissue evidence="22">Muscle</tissue>
    </source>
</reference>
<evidence type="ECO:0000256" key="18">
    <source>
        <dbReference type="PIRSR" id="PIRSR603912-52"/>
    </source>
</evidence>
<feature type="transmembrane region" description="Helical" evidence="20">
    <location>
        <begin position="114"/>
        <end position="138"/>
    </location>
</feature>
<evidence type="ECO:0000313" key="22">
    <source>
        <dbReference type="EMBL" id="ROL51838.1"/>
    </source>
</evidence>
<dbReference type="Pfam" id="PF00001">
    <property type="entry name" value="7tm_1"/>
    <property type="match status" value="1"/>
</dbReference>
<dbReference type="EMBL" id="RJVU01018281">
    <property type="protein sequence ID" value="ROL51838.1"/>
    <property type="molecule type" value="Genomic_DNA"/>
</dbReference>
<evidence type="ECO:0000256" key="4">
    <source>
        <dbReference type="ARBA" id="ARBA00022696"/>
    </source>
</evidence>
<comment type="similarity">
    <text evidence="19">Belongs to the G-protein coupled receptor 1 family.</text>
</comment>
<evidence type="ECO:0000256" key="15">
    <source>
        <dbReference type="ARBA" id="ARBA00073808"/>
    </source>
</evidence>
<dbReference type="PRINTS" id="PR00237">
    <property type="entry name" value="GPCRRHODOPSN"/>
</dbReference>
<comment type="function">
    <text evidence="14">Receptor for activated thrombin or trypsin coupled to G proteins that stimulate phosphoinositide hydrolysis. May play a role in platelets activation.</text>
</comment>
<keyword evidence="6 20" id="KW-1133">Transmembrane helix</keyword>
<evidence type="ECO:0000256" key="10">
    <source>
        <dbReference type="ARBA" id="ARBA00023157"/>
    </source>
</evidence>
<dbReference type="PANTHER" id="PTHR24232:SF22">
    <property type="entry name" value="PROTEINASE-ACTIVATED RECEPTOR 4"/>
    <property type="match status" value="1"/>
</dbReference>
<evidence type="ECO:0000256" key="16">
    <source>
        <dbReference type="ARBA" id="ARBA00080351"/>
    </source>
</evidence>
<keyword evidence="5" id="KW-0732">Signal</keyword>
<keyword evidence="10 18" id="KW-1015">Disulfide bond</keyword>
<evidence type="ECO:0000256" key="11">
    <source>
        <dbReference type="ARBA" id="ARBA00023170"/>
    </source>
</evidence>
<keyword evidence="9 20" id="KW-0472">Membrane</keyword>
<dbReference type="Proteomes" id="UP000281406">
    <property type="component" value="Unassembled WGS sequence"/>
</dbReference>
<feature type="transmembrane region" description="Helical" evidence="20">
    <location>
        <begin position="242"/>
        <end position="264"/>
    </location>
</feature>
<comment type="subcellular location">
    <subcellularLocation>
        <location evidence="1">Cell membrane</location>
        <topology evidence="1">Multi-pass membrane protein</topology>
    </subcellularLocation>
</comment>
<feature type="disulfide bond" evidence="18">
    <location>
        <begin position="149"/>
        <end position="228"/>
    </location>
</feature>
<accession>A0A3N0Z1P3</accession>
<dbReference type="PANTHER" id="PTHR24232">
    <property type="entry name" value="G-PROTEIN COUPLED RECEPTOR"/>
    <property type="match status" value="1"/>
</dbReference>
<dbReference type="GO" id="GO:0035025">
    <property type="term" value="P:positive regulation of Rho protein signal transduction"/>
    <property type="evidence" value="ECO:0007669"/>
    <property type="project" value="TreeGrafter"/>
</dbReference>
<evidence type="ECO:0000256" key="9">
    <source>
        <dbReference type="ARBA" id="ARBA00023136"/>
    </source>
</evidence>
<evidence type="ECO:0000256" key="6">
    <source>
        <dbReference type="ARBA" id="ARBA00022989"/>
    </source>
</evidence>
<evidence type="ECO:0000259" key="21">
    <source>
        <dbReference type="PROSITE" id="PS50262"/>
    </source>
</evidence>
<evidence type="ECO:0000256" key="5">
    <source>
        <dbReference type="ARBA" id="ARBA00022729"/>
    </source>
</evidence>
<name>A0A3N0Z1P3_ANAGA</name>
<evidence type="ECO:0000256" key="14">
    <source>
        <dbReference type="ARBA" id="ARBA00053164"/>
    </source>
</evidence>
<keyword evidence="4" id="KW-0356">Hemostasis</keyword>
<feature type="transmembrane region" description="Helical" evidence="20">
    <location>
        <begin position="193"/>
        <end position="213"/>
    </location>
</feature>
<dbReference type="AlphaFoldDB" id="A0A3N0Z1P3"/>
<evidence type="ECO:0000256" key="17">
    <source>
        <dbReference type="ARBA" id="ARBA00082892"/>
    </source>
</evidence>
<dbReference type="Gene3D" id="1.20.1070.10">
    <property type="entry name" value="Rhodopsin 7-helix transmembrane proteins"/>
    <property type="match status" value="1"/>
</dbReference>
<keyword evidence="11 19" id="KW-0675">Receptor</keyword>
<dbReference type="GO" id="GO:0005886">
    <property type="term" value="C:plasma membrane"/>
    <property type="evidence" value="ECO:0007669"/>
    <property type="project" value="UniProtKB-SubCell"/>
</dbReference>
<dbReference type="GO" id="GO:0015057">
    <property type="term" value="F:thrombin-activated receptor activity"/>
    <property type="evidence" value="ECO:0007669"/>
    <property type="project" value="InterPro"/>
</dbReference>
<keyword evidence="2" id="KW-1003">Cell membrane</keyword>
<dbReference type="PROSITE" id="PS50262">
    <property type="entry name" value="G_PROTEIN_RECEP_F1_2"/>
    <property type="match status" value="1"/>
</dbReference>
<evidence type="ECO:0000256" key="13">
    <source>
        <dbReference type="ARBA" id="ARBA00023224"/>
    </source>
</evidence>
<keyword evidence="13 19" id="KW-0807">Transducer</keyword>
<keyword evidence="8" id="KW-0094">Blood coagulation</keyword>
<evidence type="ECO:0000256" key="20">
    <source>
        <dbReference type="SAM" id="Phobius"/>
    </source>
</evidence>
<keyword evidence="12" id="KW-0325">Glycoprotein</keyword>
<evidence type="ECO:0000256" key="1">
    <source>
        <dbReference type="ARBA" id="ARBA00004651"/>
    </source>
</evidence>
<sequence length="385" mass="43691">MNSSRRETCKQELTYVYPQKLREERPGPRNSLIGLNSRRRASEGKSFNITPKVRSLPLSNDTLQDDHKELFQSYRTKLVVPLLCLFAFFIGLPTNTLALWVLVLRTKKLPSTILLINLTICDLLLLLVLPFRIVYHFLGNNWTFGEPLCRIVMALFYGNMYGSVVCLALIAVDRYVALVHPFGAKTLRSNKNSVCMSVLVWIVVVAAAVPLLASKQSYEIKNLSITTCHDALPTEQQEKYSLPYFATLFSLCFLVPLLVVLFCYSAVLRTLMVEGQRFAHAVRVTVLMLMVFIACLLPSNILMLLHYSKLDFTNNHLYVPYLITLSLSTFNSCIDPFIFYYVSKDFRKRLWEALGCSGSDSESSSESKTKITLLSKMSRTEGSLN</sequence>
<dbReference type="GO" id="GO:0030168">
    <property type="term" value="P:platelet activation"/>
    <property type="evidence" value="ECO:0007669"/>
    <property type="project" value="UniProtKB-ARBA"/>
</dbReference>
<evidence type="ECO:0000256" key="12">
    <source>
        <dbReference type="ARBA" id="ARBA00023180"/>
    </source>
</evidence>
<dbReference type="InterPro" id="IPR003912">
    <property type="entry name" value="Protea_act_rcpt"/>
</dbReference>
<dbReference type="InterPro" id="IPR003944">
    <property type="entry name" value="Prot_act_rcpt_4"/>
</dbReference>
<keyword evidence="3 19" id="KW-0812">Transmembrane</keyword>
<evidence type="ECO:0000256" key="2">
    <source>
        <dbReference type="ARBA" id="ARBA00022475"/>
    </source>
</evidence>
<evidence type="ECO:0000313" key="23">
    <source>
        <dbReference type="Proteomes" id="UP000281406"/>
    </source>
</evidence>
<dbReference type="OrthoDB" id="8716763at2759"/>
<feature type="transmembrane region" description="Helical" evidence="20">
    <location>
        <begin position="284"/>
        <end position="307"/>
    </location>
</feature>
<feature type="transmembrane region" description="Helical" evidence="20">
    <location>
        <begin position="78"/>
        <end position="102"/>
    </location>
</feature>
<dbReference type="InterPro" id="IPR017452">
    <property type="entry name" value="GPCR_Rhodpsn_7TM"/>
</dbReference>
<protein>
    <recommendedName>
        <fullName evidence="15">Proteinase-activated receptor 4</fullName>
    </recommendedName>
    <alternativeName>
        <fullName evidence="17">Coagulation factor II receptor-like 3</fullName>
    </alternativeName>
    <alternativeName>
        <fullName evidence="16">Thrombin receptor-like 3</fullName>
    </alternativeName>
</protein>
<evidence type="ECO:0000256" key="7">
    <source>
        <dbReference type="ARBA" id="ARBA00023040"/>
    </source>
</evidence>
<feature type="transmembrane region" description="Helical" evidence="20">
    <location>
        <begin position="319"/>
        <end position="342"/>
    </location>
</feature>
<evidence type="ECO:0000256" key="8">
    <source>
        <dbReference type="ARBA" id="ARBA00023084"/>
    </source>
</evidence>
<keyword evidence="7 19" id="KW-0297">G-protein coupled receptor</keyword>
<dbReference type="SUPFAM" id="SSF81321">
    <property type="entry name" value="Family A G protein-coupled receptor-like"/>
    <property type="match status" value="1"/>
</dbReference>
<evidence type="ECO:0000256" key="19">
    <source>
        <dbReference type="RuleBase" id="RU000688"/>
    </source>
</evidence>
<dbReference type="InterPro" id="IPR000276">
    <property type="entry name" value="GPCR_Rhodpsn"/>
</dbReference>
<keyword evidence="23" id="KW-1185">Reference proteome</keyword>
<dbReference type="PRINTS" id="PR01430">
    <property type="entry name" value="PROTEASEAR4"/>
</dbReference>
<dbReference type="PRINTS" id="PR01428">
    <property type="entry name" value="PROTEASEAR"/>
</dbReference>
<dbReference type="GO" id="GO:0007200">
    <property type="term" value="P:phospholipase C-activating G protein-coupled receptor signaling pathway"/>
    <property type="evidence" value="ECO:0007669"/>
    <property type="project" value="TreeGrafter"/>
</dbReference>
<dbReference type="PROSITE" id="PS00237">
    <property type="entry name" value="G_PROTEIN_RECEP_F1_1"/>
    <property type="match status" value="1"/>
</dbReference>
<comment type="caution">
    <text evidence="22">The sequence shown here is derived from an EMBL/GenBank/DDBJ whole genome shotgun (WGS) entry which is preliminary data.</text>
</comment>
<feature type="domain" description="G-protein coupled receptors family 1 profile" evidence="21">
    <location>
        <begin position="94"/>
        <end position="339"/>
    </location>
</feature>
<organism evidence="22 23">
    <name type="scientific">Anabarilius grahami</name>
    <name type="common">Kanglang fish</name>
    <name type="synonym">Barilius grahami</name>
    <dbReference type="NCBI Taxonomy" id="495550"/>
    <lineage>
        <taxon>Eukaryota</taxon>
        <taxon>Metazoa</taxon>
        <taxon>Chordata</taxon>
        <taxon>Craniata</taxon>
        <taxon>Vertebrata</taxon>
        <taxon>Euteleostomi</taxon>
        <taxon>Actinopterygii</taxon>
        <taxon>Neopterygii</taxon>
        <taxon>Teleostei</taxon>
        <taxon>Ostariophysi</taxon>
        <taxon>Cypriniformes</taxon>
        <taxon>Xenocyprididae</taxon>
        <taxon>Xenocypridinae</taxon>
        <taxon>Xenocypridinae incertae sedis</taxon>
        <taxon>Anabarilius</taxon>
    </lineage>
</organism>
<dbReference type="FunFam" id="1.20.1070.10:FF:000230">
    <property type="entry name" value="F2R-like thrombin or trypsin receptor 3"/>
    <property type="match status" value="1"/>
</dbReference>
<gene>
    <name evidence="22" type="ORF">DPX16_19357</name>
</gene>
<proteinExistence type="inferred from homology"/>